<feature type="transmembrane region" description="Helical" evidence="7">
    <location>
        <begin position="208"/>
        <end position="226"/>
    </location>
</feature>
<evidence type="ECO:0000256" key="2">
    <source>
        <dbReference type="ARBA" id="ARBA00022448"/>
    </source>
</evidence>
<dbReference type="AlphaFoldDB" id="A0A3A1Y419"/>
<keyword evidence="5 7" id="KW-1133">Transmembrane helix</keyword>
<reference evidence="9 10" key="1">
    <citation type="submission" date="2017-08" db="EMBL/GenBank/DDBJ databases">
        <title>Reclassification of Bisgaard taxon 37 and 44.</title>
        <authorList>
            <person name="Christensen H."/>
        </authorList>
    </citation>
    <scope>NUCLEOTIDE SEQUENCE [LARGE SCALE GENOMIC DNA]</scope>
    <source>
        <strain evidence="9 10">B96_3</strain>
    </source>
</reference>
<dbReference type="SUPFAM" id="SSF161098">
    <property type="entry name" value="MetI-like"/>
    <property type="match status" value="1"/>
</dbReference>
<dbReference type="InterPro" id="IPR050366">
    <property type="entry name" value="BP-dependent_transpt_permease"/>
</dbReference>
<keyword evidence="2" id="KW-0813">Transport</keyword>
<dbReference type="EMBL" id="NRHC01000070">
    <property type="protein sequence ID" value="RIY32049.1"/>
    <property type="molecule type" value="Genomic_DNA"/>
</dbReference>
<feature type="transmembrane region" description="Helical" evidence="7">
    <location>
        <begin position="145"/>
        <end position="163"/>
    </location>
</feature>
<evidence type="ECO:0000259" key="8">
    <source>
        <dbReference type="PROSITE" id="PS50928"/>
    </source>
</evidence>
<feature type="transmembrane region" description="Helical" evidence="7">
    <location>
        <begin position="85"/>
        <end position="109"/>
    </location>
</feature>
<accession>A0A3A1Y419</accession>
<evidence type="ECO:0000313" key="10">
    <source>
        <dbReference type="Proteomes" id="UP000265691"/>
    </source>
</evidence>
<dbReference type="Proteomes" id="UP000265691">
    <property type="component" value="Unassembled WGS sequence"/>
</dbReference>
<evidence type="ECO:0000256" key="1">
    <source>
        <dbReference type="ARBA" id="ARBA00004651"/>
    </source>
</evidence>
<dbReference type="PANTHER" id="PTHR43386:SF1">
    <property type="entry name" value="D,D-DIPEPTIDE TRANSPORT SYSTEM PERMEASE PROTEIN DDPC-RELATED"/>
    <property type="match status" value="1"/>
</dbReference>
<keyword evidence="10" id="KW-1185">Reference proteome</keyword>
<evidence type="ECO:0000313" key="9">
    <source>
        <dbReference type="EMBL" id="RIY32049.1"/>
    </source>
</evidence>
<comment type="subcellular location">
    <subcellularLocation>
        <location evidence="1">Cell membrane</location>
        <topology evidence="1">Multi-pass membrane protein</topology>
    </subcellularLocation>
</comment>
<keyword evidence="6 7" id="KW-0472">Membrane</keyword>
<dbReference type="PROSITE" id="PS50928">
    <property type="entry name" value="ABC_TM1"/>
    <property type="match status" value="1"/>
</dbReference>
<evidence type="ECO:0000256" key="7">
    <source>
        <dbReference type="SAM" id="Phobius"/>
    </source>
</evidence>
<dbReference type="PANTHER" id="PTHR43386">
    <property type="entry name" value="OLIGOPEPTIDE TRANSPORT SYSTEM PERMEASE PROTEIN APPC"/>
    <property type="match status" value="1"/>
</dbReference>
<keyword evidence="4 7" id="KW-0812">Transmembrane</keyword>
<dbReference type="InterPro" id="IPR035906">
    <property type="entry name" value="MetI-like_sf"/>
</dbReference>
<dbReference type="CDD" id="cd06261">
    <property type="entry name" value="TM_PBP2"/>
    <property type="match status" value="1"/>
</dbReference>
<comment type="caution">
    <text evidence="9">The sequence shown here is derived from an EMBL/GenBank/DDBJ whole genome shotgun (WGS) entry which is preliminary data.</text>
</comment>
<evidence type="ECO:0000256" key="5">
    <source>
        <dbReference type="ARBA" id="ARBA00022989"/>
    </source>
</evidence>
<dbReference type="InterPro" id="IPR000515">
    <property type="entry name" value="MetI-like"/>
</dbReference>
<dbReference type="GO" id="GO:0055085">
    <property type="term" value="P:transmembrane transport"/>
    <property type="evidence" value="ECO:0007669"/>
    <property type="project" value="InterPro"/>
</dbReference>
<dbReference type="OrthoDB" id="5675052at2"/>
<gene>
    <name evidence="9" type="ORF">CKF54_05525</name>
</gene>
<proteinExistence type="predicted"/>
<protein>
    <recommendedName>
        <fullName evidence="8">ABC transmembrane type-1 domain-containing protein</fullName>
    </recommendedName>
</protein>
<keyword evidence="3" id="KW-1003">Cell membrane</keyword>
<feature type="domain" description="ABC transmembrane type-1" evidence="8">
    <location>
        <begin position="81"/>
        <end position="273"/>
    </location>
</feature>
<evidence type="ECO:0000256" key="4">
    <source>
        <dbReference type="ARBA" id="ARBA00022692"/>
    </source>
</evidence>
<organism evidence="9 10">
    <name type="scientific">Psittacicella hinzii</name>
    <dbReference type="NCBI Taxonomy" id="2028575"/>
    <lineage>
        <taxon>Bacteria</taxon>
        <taxon>Pseudomonadati</taxon>
        <taxon>Pseudomonadota</taxon>
        <taxon>Gammaproteobacteria</taxon>
        <taxon>Pasteurellales</taxon>
        <taxon>Psittacicellaceae</taxon>
        <taxon>Psittacicella</taxon>
    </lineage>
</organism>
<dbReference type="GO" id="GO:0005886">
    <property type="term" value="C:plasma membrane"/>
    <property type="evidence" value="ECO:0007669"/>
    <property type="project" value="UniProtKB-SubCell"/>
</dbReference>
<name>A0A3A1Y419_9GAMM</name>
<feature type="transmembrane region" description="Helical" evidence="7">
    <location>
        <begin position="21"/>
        <end position="40"/>
    </location>
</feature>
<feature type="transmembrane region" description="Helical" evidence="7">
    <location>
        <begin position="246"/>
        <end position="272"/>
    </location>
</feature>
<dbReference type="Gene3D" id="1.10.3720.10">
    <property type="entry name" value="MetI-like"/>
    <property type="match status" value="1"/>
</dbReference>
<evidence type="ECO:0000256" key="3">
    <source>
        <dbReference type="ARBA" id="ARBA00022475"/>
    </source>
</evidence>
<evidence type="ECO:0000256" key="6">
    <source>
        <dbReference type="ARBA" id="ARBA00023136"/>
    </source>
</evidence>
<dbReference type="RefSeq" id="WP_119525369.1">
    <property type="nucleotide sequence ID" value="NZ_NRHC01000070.1"/>
</dbReference>
<sequence>MKSINHLLGNSQRNVTFHEMICLIIVFVAIFYSLFGSWLISFPADQVVPQDELVAPFESYQHILGTDVYGRDLLDVFLLGIHKNYLVAIVIVLLDLFLIIPLALVFGFYFRKEGIIRSLTAPLTVFVSLFYYFVLIALFGPSLFIAASSVCLYIFIYTFHSIYRDVVQVMDSTMVRHLLLDGATFKQILRLVLLPTLIDKISRQIRRVLLLVVAELILIGVLQQGISPTSVYWGNVMYQAWLYQEQTPYALFIITCLVSIVLYATFVIFKLIEELVKESMQREREKLSQAI</sequence>
<feature type="transmembrane region" description="Helical" evidence="7">
    <location>
        <begin position="121"/>
        <end position="139"/>
    </location>
</feature>